<accession>A0A8H4C8J4</accession>
<feature type="compositionally biased region" description="Basic and acidic residues" evidence="1">
    <location>
        <begin position="198"/>
        <end position="220"/>
    </location>
</feature>
<evidence type="ECO:0000256" key="1">
    <source>
        <dbReference type="SAM" id="MobiDB-lite"/>
    </source>
</evidence>
<dbReference type="Pfam" id="PF10309">
    <property type="entry name" value="NCBP3"/>
    <property type="match status" value="1"/>
</dbReference>
<dbReference type="Proteomes" id="UP000613401">
    <property type="component" value="Unassembled WGS sequence"/>
</dbReference>
<reference evidence="2" key="1">
    <citation type="journal article" date="2020" name="Phytopathology">
        <title>Genome sequence and comparative analysis of Colletotrichum gloeosporioides isolated from Liriodendron leaves.</title>
        <authorList>
            <person name="Fu F.F."/>
            <person name="Hao Z."/>
            <person name="Wang P."/>
            <person name="Lu Y."/>
            <person name="Xue L.J."/>
            <person name="Wei G."/>
            <person name="Tian Y."/>
            <person name="Baishi H."/>
            <person name="Xu H."/>
            <person name="Shi J."/>
            <person name="Cheng T."/>
            <person name="Wang G."/>
            <person name="Yi Y."/>
            <person name="Chen J."/>
        </authorList>
    </citation>
    <scope>NUCLEOTIDE SEQUENCE</scope>
    <source>
        <strain evidence="2">Lc1</strain>
    </source>
</reference>
<evidence type="ECO:0000313" key="2">
    <source>
        <dbReference type="EMBL" id="KAF3799109.1"/>
    </source>
</evidence>
<dbReference type="PANTHER" id="PTHR16291:SF0">
    <property type="entry name" value="NUCLEAR CAP-BINDING PROTEIN SUBUNIT 3"/>
    <property type="match status" value="1"/>
</dbReference>
<organism evidence="2 3">
    <name type="scientific">Colletotrichum gloeosporioides</name>
    <name type="common">Anthracnose fungus</name>
    <name type="synonym">Glomerella cingulata</name>
    <dbReference type="NCBI Taxonomy" id="474922"/>
    <lineage>
        <taxon>Eukaryota</taxon>
        <taxon>Fungi</taxon>
        <taxon>Dikarya</taxon>
        <taxon>Ascomycota</taxon>
        <taxon>Pezizomycotina</taxon>
        <taxon>Sordariomycetes</taxon>
        <taxon>Hypocreomycetidae</taxon>
        <taxon>Glomerellales</taxon>
        <taxon>Glomerellaceae</taxon>
        <taxon>Colletotrichum</taxon>
        <taxon>Colletotrichum gloeosporioides species complex</taxon>
    </lineage>
</organism>
<feature type="compositionally biased region" description="Basic and acidic residues" evidence="1">
    <location>
        <begin position="229"/>
        <end position="238"/>
    </location>
</feature>
<comment type="caution">
    <text evidence="2">The sequence shown here is derived from an EMBL/GenBank/DDBJ whole genome shotgun (WGS) entry which is preliminary data.</text>
</comment>
<proteinExistence type="predicted"/>
<protein>
    <submittedName>
        <fullName evidence="2">Uncharacterized protein</fullName>
    </submittedName>
</protein>
<feature type="region of interest" description="Disordered" evidence="1">
    <location>
        <begin position="411"/>
        <end position="442"/>
    </location>
</feature>
<gene>
    <name evidence="2" type="ORF">GCG54_00013078</name>
</gene>
<feature type="region of interest" description="Disordered" evidence="1">
    <location>
        <begin position="198"/>
        <end position="355"/>
    </location>
</feature>
<dbReference type="InterPro" id="IPR019416">
    <property type="entry name" value="NCBP3"/>
</dbReference>
<dbReference type="GO" id="GO:0003729">
    <property type="term" value="F:mRNA binding"/>
    <property type="evidence" value="ECO:0007669"/>
    <property type="project" value="InterPro"/>
</dbReference>
<reference evidence="2" key="2">
    <citation type="submission" date="2020-03" db="EMBL/GenBank/DDBJ databases">
        <authorList>
            <person name="Fu F.-F."/>
            <person name="Chen J."/>
        </authorList>
    </citation>
    <scope>NUCLEOTIDE SEQUENCE</scope>
    <source>
        <strain evidence="2">Lc1</strain>
    </source>
</reference>
<feature type="compositionally biased region" description="Basic and acidic residues" evidence="1">
    <location>
        <begin position="265"/>
        <end position="284"/>
    </location>
</feature>
<dbReference type="GO" id="GO:0000340">
    <property type="term" value="F:RNA 7-methylguanosine cap binding"/>
    <property type="evidence" value="ECO:0007669"/>
    <property type="project" value="InterPro"/>
</dbReference>
<evidence type="ECO:0000313" key="3">
    <source>
        <dbReference type="Proteomes" id="UP000613401"/>
    </source>
</evidence>
<feature type="compositionally biased region" description="Basic and acidic residues" evidence="1">
    <location>
        <begin position="422"/>
        <end position="442"/>
    </location>
</feature>
<name>A0A8H4C8J4_COLGL</name>
<feature type="region of interest" description="Disordered" evidence="1">
    <location>
        <begin position="50"/>
        <end position="70"/>
    </location>
</feature>
<dbReference type="EMBL" id="WVTB01000087">
    <property type="protein sequence ID" value="KAF3799109.1"/>
    <property type="molecule type" value="Genomic_DNA"/>
</dbReference>
<dbReference type="GeneID" id="69020195"/>
<sequence length="442" mass="49033">MVGQMPCAYARFSTTLNLTFAIFTPFFTTTNPAVMDWDIDMDDVAEGFAPPTASIADNTNTGTSANQPANAVGLDTESATLIGNKVHVRGLDNLTTDNIKTYVSDHHGPVERVEWIDDDSANLIFGSDAIAQEALKALSAVEIADPTQLPLLETIPAKNIASHPEANLQIRFAVLSDKKAPGAAQRSRFYLFHPEFDPEERRRRSDTRNRYRDREGDDRRRGGRRHQRDRSPSVEKFDAAMYDDDEATLADRESKSTRSRRRSRSREGPRERSYAQRNQEKELFPGRGSVKGQRNRSASPTRDDDGDASMDTEVSRAGTVSNRERASGIRGRLAQDNQSKELFPAKGPSIGKTHMDRVMDGADEATRLMQSNMSVGNGRREKGDLFNRQLGSGTGFAIKGAANSNVKELFPSRFGGNTGKELFADRPEGRGKRRQKAEDLFS</sequence>
<dbReference type="PANTHER" id="PTHR16291">
    <property type="entry name" value="NUCLEAR CAP-BINDING PROTEIN SUBUNIT 3"/>
    <property type="match status" value="1"/>
</dbReference>
<dbReference type="GO" id="GO:0005634">
    <property type="term" value="C:nucleus"/>
    <property type="evidence" value="ECO:0007669"/>
    <property type="project" value="TreeGrafter"/>
</dbReference>
<keyword evidence="3" id="KW-1185">Reference proteome</keyword>
<dbReference type="RefSeq" id="XP_045258269.1">
    <property type="nucleotide sequence ID" value="XM_045412940.1"/>
</dbReference>
<dbReference type="AlphaFoldDB" id="A0A8H4C8J4"/>
<feature type="compositionally biased region" description="Polar residues" evidence="1">
    <location>
        <begin position="55"/>
        <end position="69"/>
    </location>
</feature>